<dbReference type="InterPro" id="IPR003673">
    <property type="entry name" value="CoA-Trfase_fam_III"/>
</dbReference>
<dbReference type="RefSeq" id="WP_231819925.1">
    <property type="nucleotide sequence ID" value="NZ_CP082781.1"/>
</dbReference>
<keyword evidence="2" id="KW-0808">Transferase</keyword>
<proteinExistence type="predicted"/>
<dbReference type="SUPFAM" id="SSF89796">
    <property type="entry name" value="CoA-transferase family III (CaiB/BaiF)"/>
    <property type="match status" value="2"/>
</dbReference>
<feature type="region of interest" description="Disordered" evidence="1">
    <location>
        <begin position="385"/>
        <end position="405"/>
    </location>
</feature>
<name>A0ABY3RTK2_9MICO</name>
<dbReference type="PANTHER" id="PTHR48228:SF4">
    <property type="entry name" value="BLR3030 PROTEIN"/>
    <property type="match status" value="1"/>
</dbReference>
<sequence>MNAARGLLDRIVREIGVDPLAVAEAPDPGRPVPLPSRLSVGDLAWACVTAVRLAAGLSVAYAPGPRRIAVAYRSDQVLRLDGKAPRTWSPSSGFWRAADGWVRTHGNYPHHAKALRDALGLDPADEEAEPERLRAVIGGRSVHDLVASVTASGGLLVPVRAEDPPADRVWRRTPLVASSRAHLWPAPSASPRSPGAPLTGVRVLDLTRVIAGPVCTRTLALLGADVLRIDPPHRPELPWQHLDTGHGKRSAVLDASSARMRELISGADVVVLGYRPGSLARLGLSPEALTAAHPRLIVAQLSAWGEAAPERAGFDSLVQAESGIAMVEADGAGTPGALPAQALDHSAGYLLAAAVTAAVRHRDADGRGAVVRTSLRRVAAELLGLPRREEHGDPAPDGSGHTQEFTVGGHRLVTAAPVLRGLSFAPPRPWGADPAVWEAPATS</sequence>
<dbReference type="Proteomes" id="UP001199642">
    <property type="component" value="Chromosome"/>
</dbReference>
<evidence type="ECO:0000256" key="1">
    <source>
        <dbReference type="SAM" id="MobiDB-lite"/>
    </source>
</evidence>
<dbReference type="Pfam" id="PF02515">
    <property type="entry name" value="CoA_transf_3"/>
    <property type="match status" value="1"/>
</dbReference>
<dbReference type="GO" id="GO:0016740">
    <property type="term" value="F:transferase activity"/>
    <property type="evidence" value="ECO:0007669"/>
    <property type="project" value="UniProtKB-KW"/>
</dbReference>
<dbReference type="InterPro" id="IPR050509">
    <property type="entry name" value="CoA-transferase_III"/>
</dbReference>
<evidence type="ECO:0000313" key="3">
    <source>
        <dbReference type="Proteomes" id="UP001199642"/>
    </source>
</evidence>
<evidence type="ECO:0000313" key="2">
    <source>
        <dbReference type="EMBL" id="UGS26224.1"/>
    </source>
</evidence>
<dbReference type="PANTHER" id="PTHR48228">
    <property type="entry name" value="SUCCINYL-COA--D-CITRAMALATE COA-TRANSFERASE"/>
    <property type="match status" value="1"/>
</dbReference>
<organism evidence="2 3">
    <name type="scientific">Microbacterium resistens</name>
    <dbReference type="NCBI Taxonomy" id="156977"/>
    <lineage>
        <taxon>Bacteria</taxon>
        <taxon>Bacillati</taxon>
        <taxon>Actinomycetota</taxon>
        <taxon>Actinomycetes</taxon>
        <taxon>Micrococcales</taxon>
        <taxon>Microbacteriaceae</taxon>
        <taxon>Microbacterium</taxon>
    </lineage>
</organism>
<protein>
    <submittedName>
        <fullName evidence="2">CoA transferase</fullName>
    </submittedName>
</protein>
<dbReference type="EMBL" id="CP082781">
    <property type="protein sequence ID" value="UGS26224.1"/>
    <property type="molecule type" value="Genomic_DNA"/>
</dbReference>
<gene>
    <name evidence="2" type="ORF">K8F61_16560</name>
</gene>
<dbReference type="InterPro" id="IPR023606">
    <property type="entry name" value="CoA-Trfase_III_dom_1_sf"/>
</dbReference>
<keyword evidence="3" id="KW-1185">Reference proteome</keyword>
<dbReference type="Gene3D" id="3.40.50.10540">
    <property type="entry name" value="Crotonobetainyl-coa:carnitine coa-transferase, domain 1"/>
    <property type="match status" value="1"/>
</dbReference>
<accession>A0ABY3RTK2</accession>
<reference evidence="2 3" key="1">
    <citation type="submission" date="2023-01" db="EMBL/GenBank/DDBJ databases">
        <title>Characterization of estradiol degrading bacteria Microbacterium sp. MZT7 and reveal degrading genes through genome analysis.</title>
        <authorList>
            <person name="Hao P."/>
            <person name="Gao Y."/>
        </authorList>
    </citation>
    <scope>NUCLEOTIDE SEQUENCE [LARGE SCALE GENOMIC DNA]</scope>
    <source>
        <strain evidence="2 3">MZT7</strain>
    </source>
</reference>